<dbReference type="Proteomes" id="UP000054843">
    <property type="component" value="Unassembled WGS sequence"/>
</dbReference>
<organism evidence="1 2">
    <name type="scientific">Trichinella papuae</name>
    <dbReference type="NCBI Taxonomy" id="268474"/>
    <lineage>
        <taxon>Eukaryota</taxon>
        <taxon>Metazoa</taxon>
        <taxon>Ecdysozoa</taxon>
        <taxon>Nematoda</taxon>
        <taxon>Enoplea</taxon>
        <taxon>Dorylaimia</taxon>
        <taxon>Trichinellida</taxon>
        <taxon>Trichinellidae</taxon>
        <taxon>Trichinella</taxon>
    </lineage>
</organism>
<gene>
    <name evidence="1" type="ORF">T10_13621</name>
</gene>
<comment type="caution">
    <text evidence="1">The sequence shown here is derived from an EMBL/GenBank/DDBJ whole genome shotgun (WGS) entry which is preliminary data.</text>
</comment>
<proteinExistence type="predicted"/>
<reference evidence="1 2" key="1">
    <citation type="submission" date="2015-01" db="EMBL/GenBank/DDBJ databases">
        <title>Evolution of Trichinella species and genotypes.</title>
        <authorList>
            <person name="Korhonen P.K."/>
            <person name="Edoardo P."/>
            <person name="Giuseppe L.R."/>
            <person name="Gasser R.B."/>
        </authorList>
    </citation>
    <scope>NUCLEOTIDE SEQUENCE [LARGE SCALE GENOMIC DNA]</scope>
    <source>
        <strain evidence="1">ISS1980</strain>
    </source>
</reference>
<accession>A0A0V1MG37</accession>
<keyword evidence="2" id="KW-1185">Reference proteome</keyword>
<protein>
    <submittedName>
        <fullName evidence="1">Uncharacterized protein</fullName>
    </submittedName>
</protein>
<evidence type="ECO:0000313" key="2">
    <source>
        <dbReference type="Proteomes" id="UP000054843"/>
    </source>
</evidence>
<dbReference type="STRING" id="268474.A0A0V1MG37"/>
<name>A0A0V1MG37_9BILA</name>
<evidence type="ECO:0000313" key="1">
    <source>
        <dbReference type="EMBL" id="KRZ70859.1"/>
    </source>
</evidence>
<dbReference type="AlphaFoldDB" id="A0A0V1MG37"/>
<dbReference type="EMBL" id="JYDO01000106">
    <property type="protein sequence ID" value="KRZ70859.1"/>
    <property type="molecule type" value="Genomic_DNA"/>
</dbReference>
<sequence>MYCRILGNGLRVAGEDEPIATETNGPLSLGGSFAVQRRGVRLVSKRPTMVSLTTEEVNSLLRRFWEVKSLEILLTVDDRTDDPAMKRFEESASYDGLRYSVGLLWRPGQHGIGVESSEALKRRLNRDPRWG</sequence>